<dbReference type="KEGG" id="dosa:Os05g0541900"/>
<evidence type="ECO:0000313" key="2">
    <source>
        <dbReference type="Proteomes" id="UP000000763"/>
    </source>
</evidence>
<sequence length="63" mass="7089">MYLTEQSSVVCSLICCYSALQVSDNYYRPDLTKPALARLSSVYRSLQVSKSGAKKKNRQPTKL</sequence>
<accession>Q0DGB9</accession>
<dbReference type="Gene3D" id="3.30.390.110">
    <property type="match status" value="1"/>
</dbReference>
<dbReference type="AlphaFoldDB" id="Q0DGB9"/>
<gene>
    <name evidence="1" type="ordered locus">Os05g0541900</name>
</gene>
<protein>
    <submittedName>
        <fullName evidence="1">Os05g0541900 protein</fullName>
    </submittedName>
</protein>
<dbReference type="Proteomes" id="UP000000763">
    <property type="component" value="Chromosome 5"/>
</dbReference>
<reference evidence="2" key="2">
    <citation type="journal article" date="2008" name="Nucleic Acids Res.">
        <title>The rice annotation project database (RAP-DB): 2008 update.</title>
        <authorList>
            <consortium name="The rice annotation project (RAP)"/>
        </authorList>
    </citation>
    <scope>GENOME REANNOTATION</scope>
    <source>
        <strain evidence="2">cv. Nipponbare</strain>
    </source>
</reference>
<reference evidence="1 2" key="1">
    <citation type="journal article" date="2005" name="Nature">
        <title>The map-based sequence of the rice genome.</title>
        <authorList>
            <consortium name="International rice genome sequencing project (IRGSP)"/>
            <person name="Matsumoto T."/>
            <person name="Wu J."/>
            <person name="Kanamori H."/>
            <person name="Katayose Y."/>
            <person name="Fujisawa M."/>
            <person name="Namiki N."/>
            <person name="Mizuno H."/>
            <person name="Yamamoto K."/>
            <person name="Antonio B.A."/>
            <person name="Baba T."/>
            <person name="Sakata K."/>
            <person name="Nagamura Y."/>
            <person name="Aoki H."/>
            <person name="Arikawa K."/>
            <person name="Arita K."/>
            <person name="Bito T."/>
            <person name="Chiden Y."/>
            <person name="Fujitsuka N."/>
            <person name="Fukunaka R."/>
            <person name="Hamada M."/>
            <person name="Harada C."/>
            <person name="Hayashi A."/>
            <person name="Hijishita S."/>
            <person name="Honda M."/>
            <person name="Hosokawa S."/>
            <person name="Ichikawa Y."/>
            <person name="Idonuma A."/>
            <person name="Iijima M."/>
            <person name="Ikeda M."/>
            <person name="Ikeno M."/>
            <person name="Ito K."/>
            <person name="Ito S."/>
            <person name="Ito T."/>
            <person name="Ito Y."/>
            <person name="Ito Y."/>
            <person name="Iwabuchi A."/>
            <person name="Kamiya K."/>
            <person name="Karasawa W."/>
            <person name="Kurita K."/>
            <person name="Katagiri S."/>
            <person name="Kikuta A."/>
            <person name="Kobayashi H."/>
            <person name="Kobayashi N."/>
            <person name="Machita K."/>
            <person name="Maehara T."/>
            <person name="Masukawa M."/>
            <person name="Mizubayashi T."/>
            <person name="Mukai Y."/>
            <person name="Nagasaki H."/>
            <person name="Nagata Y."/>
            <person name="Naito S."/>
            <person name="Nakashima M."/>
            <person name="Nakama Y."/>
            <person name="Nakamichi Y."/>
            <person name="Nakamura M."/>
            <person name="Meguro A."/>
            <person name="Negishi M."/>
            <person name="Ohta I."/>
            <person name="Ohta T."/>
            <person name="Okamoto M."/>
            <person name="Ono N."/>
            <person name="Saji S."/>
            <person name="Sakaguchi M."/>
            <person name="Sakai K."/>
            <person name="Shibata M."/>
            <person name="Shimokawa T."/>
            <person name="Song J."/>
            <person name="Takazaki Y."/>
            <person name="Terasawa K."/>
            <person name="Tsugane M."/>
            <person name="Tsuji K."/>
            <person name="Ueda S."/>
            <person name="Waki K."/>
            <person name="Yamagata H."/>
            <person name="Yamamoto M."/>
            <person name="Yamamoto S."/>
            <person name="Yamane H."/>
            <person name="Yoshiki S."/>
            <person name="Yoshihara R."/>
            <person name="Yukawa K."/>
            <person name="Zhong H."/>
            <person name="Yano M."/>
            <person name="Yuan Q."/>
            <person name="Ouyang S."/>
            <person name="Liu J."/>
            <person name="Jones K.M."/>
            <person name="Gansberger K."/>
            <person name="Moffat K."/>
            <person name="Hill J."/>
            <person name="Bera J."/>
            <person name="Fadrosh D."/>
            <person name="Jin S."/>
            <person name="Johri S."/>
            <person name="Kim M."/>
            <person name="Overton L."/>
            <person name="Reardon M."/>
            <person name="Tsitrin T."/>
            <person name="Vuong H."/>
            <person name="Weaver B."/>
            <person name="Ciecko A."/>
            <person name="Tallon L."/>
            <person name="Jackson J."/>
            <person name="Pai G."/>
            <person name="Aken S.V."/>
            <person name="Utterback T."/>
            <person name="Reidmuller S."/>
            <person name="Feldblyum T."/>
            <person name="Hsiao J."/>
            <person name="Zismann V."/>
            <person name="Iobst S."/>
            <person name="de Vazeille A.R."/>
            <person name="Buell C.R."/>
            <person name="Ying K."/>
            <person name="Li Y."/>
            <person name="Lu T."/>
            <person name="Huang Y."/>
            <person name="Zhao Q."/>
            <person name="Feng Q."/>
            <person name="Zhang L."/>
            <person name="Zhu J."/>
            <person name="Weng Q."/>
            <person name="Mu J."/>
            <person name="Lu Y."/>
            <person name="Fan D."/>
            <person name="Liu Y."/>
            <person name="Guan J."/>
            <person name="Zhang Y."/>
            <person name="Yu S."/>
            <person name="Liu X."/>
            <person name="Zhang Y."/>
            <person name="Hong G."/>
            <person name="Han B."/>
            <person name="Choisne N."/>
            <person name="Demange N."/>
            <person name="Orjeda G."/>
            <person name="Samain S."/>
            <person name="Cattolico L."/>
            <person name="Pelletier E."/>
            <person name="Couloux A."/>
            <person name="Segurens B."/>
            <person name="Wincker P."/>
            <person name="D'Hont A."/>
            <person name="Scarpelli C."/>
            <person name="Weissenbach J."/>
            <person name="Salanoubat M."/>
            <person name="Quetier F."/>
            <person name="Yu Y."/>
            <person name="Kim H.R."/>
            <person name="Rambo T."/>
            <person name="Currie J."/>
            <person name="Collura K."/>
            <person name="Luo M."/>
            <person name="Yang T."/>
            <person name="Ammiraju J.S.S."/>
            <person name="Engler F."/>
            <person name="Soderlund C."/>
            <person name="Wing R.A."/>
            <person name="Palmer L.E."/>
            <person name="de la Bastide M."/>
            <person name="Spiegel L."/>
            <person name="Nascimento L."/>
            <person name="Zutavern T."/>
            <person name="O'Shaughnessy A."/>
            <person name="Dike S."/>
            <person name="Dedhia N."/>
            <person name="Preston R."/>
            <person name="Balija V."/>
            <person name="McCombie W.R."/>
            <person name="Chow T."/>
            <person name="Chen H."/>
            <person name="Chung M."/>
            <person name="Chen C."/>
            <person name="Shaw J."/>
            <person name="Wu H."/>
            <person name="Hsiao K."/>
            <person name="Chao Y."/>
            <person name="Chu M."/>
            <person name="Cheng C."/>
            <person name="Hour A."/>
            <person name="Lee P."/>
            <person name="Lin S."/>
            <person name="Lin Y."/>
            <person name="Liou J."/>
            <person name="Liu S."/>
            <person name="Hsing Y."/>
            <person name="Raghuvanshi S."/>
            <person name="Mohanty A."/>
            <person name="Bharti A.K."/>
            <person name="Gaur A."/>
            <person name="Gupta V."/>
            <person name="Kumar D."/>
            <person name="Ravi V."/>
            <person name="Vij S."/>
            <person name="Kapur A."/>
            <person name="Khurana P."/>
            <person name="Khurana P."/>
            <person name="Khurana J.P."/>
            <person name="Tyagi A.K."/>
            <person name="Gaikwad K."/>
            <person name="Singh A."/>
            <person name="Dalal V."/>
            <person name="Srivastava S."/>
            <person name="Dixit A."/>
            <person name="Pal A.K."/>
            <person name="Ghazi I.A."/>
            <person name="Yadav M."/>
            <person name="Pandit A."/>
            <person name="Bhargava A."/>
            <person name="Sureshbabu K."/>
            <person name="Batra K."/>
            <person name="Sharma T.R."/>
            <person name="Mohapatra T."/>
            <person name="Singh N.K."/>
            <person name="Messing J."/>
            <person name="Nelson A.B."/>
            <person name="Fuks G."/>
            <person name="Kavchok S."/>
            <person name="Keizer G."/>
            <person name="Linton E."/>
            <person name="Llaca V."/>
            <person name="Song R."/>
            <person name="Tanyolac B."/>
            <person name="Young S."/>
            <person name="Ho-Il K."/>
            <person name="Hahn J.H."/>
            <person name="Sangsakoo G."/>
            <person name="Vanavichit A."/>
            <person name="de Mattos Luiz.A.T."/>
            <person name="Zimmer P.D."/>
            <person name="Malone G."/>
            <person name="Dellagostin O."/>
            <person name="de Oliveira A.C."/>
            <person name="Bevan M."/>
            <person name="Bancroft I."/>
            <person name="Minx P."/>
            <person name="Cordum H."/>
            <person name="Wilson R."/>
            <person name="Cheng Z."/>
            <person name="Jin W."/>
            <person name="Jiang J."/>
            <person name="Leong S.A."/>
            <person name="Iwama H."/>
            <person name="Gojobori T."/>
            <person name="Itoh T."/>
            <person name="Niimura Y."/>
            <person name="Fujii Y."/>
            <person name="Habara T."/>
            <person name="Sakai H."/>
            <person name="Sato Y."/>
            <person name="Wilson G."/>
            <person name="Kumar K."/>
            <person name="McCouch S."/>
            <person name="Juretic N."/>
            <person name="Hoen D."/>
            <person name="Wright S."/>
            <person name="Bruskiewich R."/>
            <person name="Bureau T."/>
            <person name="Miyao A."/>
            <person name="Hirochika H."/>
            <person name="Nishikawa T."/>
            <person name="Kadowaki K."/>
            <person name="Sugiura M."/>
            <person name="Burr B."/>
            <person name="Sasaki T."/>
        </authorList>
    </citation>
    <scope>NUCLEOTIDE SEQUENCE [LARGE SCALE GENOMIC DNA]</scope>
    <source>
        <strain evidence="2">cv. Nipponbare</strain>
    </source>
</reference>
<evidence type="ECO:0000313" key="1">
    <source>
        <dbReference type="EMBL" id="BAF18104.2"/>
    </source>
</evidence>
<dbReference type="EMBL" id="AP008211">
    <property type="protein sequence ID" value="BAF18104.2"/>
    <property type="molecule type" value="Genomic_DNA"/>
</dbReference>
<name>Q0DGB9_ORYSJ</name>
<organism evidence="1 2">
    <name type="scientific">Oryza sativa subsp. japonica</name>
    <name type="common">Rice</name>
    <dbReference type="NCBI Taxonomy" id="39947"/>
    <lineage>
        <taxon>Eukaryota</taxon>
        <taxon>Viridiplantae</taxon>
        <taxon>Streptophyta</taxon>
        <taxon>Embryophyta</taxon>
        <taxon>Tracheophyta</taxon>
        <taxon>Spermatophyta</taxon>
        <taxon>Magnoliopsida</taxon>
        <taxon>Liliopsida</taxon>
        <taxon>Poales</taxon>
        <taxon>Poaceae</taxon>
        <taxon>BOP clade</taxon>
        <taxon>Oryzoideae</taxon>
        <taxon>Oryzeae</taxon>
        <taxon>Oryzinae</taxon>
        <taxon>Oryza</taxon>
        <taxon>Oryza sativa</taxon>
    </lineage>
</organism>
<proteinExistence type="predicted"/>